<sequence>MHHVTRQNRAPIRPKVLDVRGEKELQLNEHTLSMRLERVAAHIPADARLADIGSDHGYLPVALVRRGAIAAAVAGEVALTPFRSAERTVRENGMDQRITVRLADGLAAIEPADGITAISICGMGGETIRDILDSDKARLSGQERLILQPNGGEQPLRQWLMENGYRILCEEVLRENRFYYEIIVAERVGPVLYTAEELYFGPLQMQARSPAFLVKWQRILRHKQQTLTSFARARQAVPEEKVQDTARQARWITELLAFEPSRTVQSRAAKLNAG</sequence>
<dbReference type="Gene3D" id="3.40.50.150">
    <property type="entry name" value="Vaccinia Virus protein VP39"/>
    <property type="match status" value="1"/>
</dbReference>
<proteinExistence type="predicted"/>
<dbReference type="Proteomes" id="UP001239418">
    <property type="component" value="Chromosome"/>
</dbReference>
<dbReference type="InterPro" id="IPR029063">
    <property type="entry name" value="SAM-dependent_MTases_sf"/>
</dbReference>
<dbReference type="Gene3D" id="1.10.287.1890">
    <property type="match status" value="1"/>
</dbReference>
<dbReference type="PANTHER" id="PTHR38451">
    <property type="entry name" value="TRNA (ADENINE(22)-N(1))-METHYLTRANSFERASE"/>
    <property type="match status" value="1"/>
</dbReference>
<dbReference type="PIRSF" id="PIRSF018637">
    <property type="entry name" value="TrmK"/>
    <property type="match status" value="1"/>
</dbReference>
<accession>A0ABY9EQI8</accession>
<dbReference type="PANTHER" id="PTHR38451:SF1">
    <property type="entry name" value="TRNA (ADENINE(22)-N(1))-METHYLTRANSFERASE"/>
    <property type="match status" value="1"/>
</dbReference>
<dbReference type="EMBL" id="CP117454">
    <property type="protein sequence ID" value="WLG83015.1"/>
    <property type="molecule type" value="Genomic_DNA"/>
</dbReference>
<organism evidence="1 2">
    <name type="scientific">Pseudomonas cucumis</name>
    <dbReference type="NCBI Taxonomy" id="2954082"/>
    <lineage>
        <taxon>Bacteria</taxon>
        <taxon>Pseudomonadati</taxon>
        <taxon>Pseudomonadota</taxon>
        <taxon>Gammaproteobacteria</taxon>
        <taxon>Pseudomonadales</taxon>
        <taxon>Pseudomonadaceae</taxon>
        <taxon>Pseudomonas</taxon>
    </lineage>
</organism>
<evidence type="ECO:0000313" key="1">
    <source>
        <dbReference type="EMBL" id="WLG83015.1"/>
    </source>
</evidence>
<protein>
    <submittedName>
        <fullName evidence="1">tRNA (Adenine(22)-N(1))-methyltransferase TrmK</fullName>
    </submittedName>
</protein>
<name>A0ABY9EQI8_9PSED</name>
<evidence type="ECO:0000313" key="2">
    <source>
        <dbReference type="Proteomes" id="UP001239418"/>
    </source>
</evidence>
<keyword evidence="2" id="KW-1185">Reference proteome</keyword>
<gene>
    <name evidence="1" type="ORF">PSH97_18060</name>
</gene>
<reference evidence="1 2" key="1">
    <citation type="submission" date="2023-02" db="EMBL/GenBank/DDBJ databases">
        <title>Evolution of Hrp T3SS in non-pathogenic Pseudomonas fluorescens.</title>
        <authorList>
            <person name="Liao K."/>
            <person name="Wei H."/>
            <person name="Gu Y."/>
        </authorList>
    </citation>
    <scope>NUCLEOTIDE SEQUENCE [LARGE SCALE GENOMIC DNA]</scope>
    <source>
        <strain evidence="1 2">FP1935</strain>
    </source>
</reference>
<dbReference type="InterPro" id="IPR006901">
    <property type="entry name" value="TrmK"/>
</dbReference>
<dbReference type="Pfam" id="PF04816">
    <property type="entry name" value="TrmK"/>
    <property type="match status" value="1"/>
</dbReference>
<dbReference type="SUPFAM" id="SSF53335">
    <property type="entry name" value="S-adenosyl-L-methionine-dependent methyltransferases"/>
    <property type="match status" value="1"/>
</dbReference>